<protein>
    <submittedName>
        <fullName evidence="2">Uncharacterized protein</fullName>
    </submittedName>
</protein>
<accession>A0A4Y7TY76</accession>
<reference evidence="2 3" key="1">
    <citation type="journal article" date="2019" name="Nat. Ecol. Evol.">
        <title>Megaphylogeny resolves global patterns of mushroom evolution.</title>
        <authorList>
            <person name="Varga T."/>
            <person name="Krizsan K."/>
            <person name="Foldi C."/>
            <person name="Dima B."/>
            <person name="Sanchez-Garcia M."/>
            <person name="Sanchez-Ramirez S."/>
            <person name="Szollosi G.J."/>
            <person name="Szarkandi J.G."/>
            <person name="Papp V."/>
            <person name="Albert L."/>
            <person name="Andreopoulos W."/>
            <person name="Angelini C."/>
            <person name="Antonin V."/>
            <person name="Barry K.W."/>
            <person name="Bougher N.L."/>
            <person name="Buchanan P."/>
            <person name="Buyck B."/>
            <person name="Bense V."/>
            <person name="Catcheside P."/>
            <person name="Chovatia M."/>
            <person name="Cooper J."/>
            <person name="Damon W."/>
            <person name="Desjardin D."/>
            <person name="Finy P."/>
            <person name="Geml J."/>
            <person name="Haridas S."/>
            <person name="Hughes K."/>
            <person name="Justo A."/>
            <person name="Karasinski D."/>
            <person name="Kautmanova I."/>
            <person name="Kiss B."/>
            <person name="Kocsube S."/>
            <person name="Kotiranta H."/>
            <person name="LaButti K.M."/>
            <person name="Lechner B.E."/>
            <person name="Liimatainen K."/>
            <person name="Lipzen A."/>
            <person name="Lukacs Z."/>
            <person name="Mihaltcheva S."/>
            <person name="Morgado L.N."/>
            <person name="Niskanen T."/>
            <person name="Noordeloos M.E."/>
            <person name="Ohm R.A."/>
            <person name="Ortiz-Santana B."/>
            <person name="Ovrebo C."/>
            <person name="Racz N."/>
            <person name="Riley R."/>
            <person name="Savchenko A."/>
            <person name="Shiryaev A."/>
            <person name="Soop K."/>
            <person name="Spirin V."/>
            <person name="Szebenyi C."/>
            <person name="Tomsovsky M."/>
            <person name="Tulloss R.E."/>
            <person name="Uehling J."/>
            <person name="Grigoriev I.V."/>
            <person name="Vagvolgyi C."/>
            <person name="Papp T."/>
            <person name="Martin F.M."/>
            <person name="Miettinen O."/>
            <person name="Hibbett D.S."/>
            <person name="Nagy L.G."/>
        </authorList>
    </citation>
    <scope>NUCLEOTIDE SEQUENCE [LARGE SCALE GENOMIC DNA]</scope>
    <source>
        <strain evidence="2 3">FP101781</strain>
    </source>
</reference>
<keyword evidence="3" id="KW-1185">Reference proteome</keyword>
<organism evidence="2 3">
    <name type="scientific">Coprinellus micaceus</name>
    <name type="common">Glistening ink-cap mushroom</name>
    <name type="synonym">Coprinus micaceus</name>
    <dbReference type="NCBI Taxonomy" id="71717"/>
    <lineage>
        <taxon>Eukaryota</taxon>
        <taxon>Fungi</taxon>
        <taxon>Dikarya</taxon>
        <taxon>Basidiomycota</taxon>
        <taxon>Agaricomycotina</taxon>
        <taxon>Agaricomycetes</taxon>
        <taxon>Agaricomycetidae</taxon>
        <taxon>Agaricales</taxon>
        <taxon>Agaricineae</taxon>
        <taxon>Psathyrellaceae</taxon>
        <taxon>Coprinellus</taxon>
    </lineage>
</organism>
<evidence type="ECO:0000313" key="2">
    <source>
        <dbReference type="EMBL" id="TEB39123.1"/>
    </source>
</evidence>
<gene>
    <name evidence="2" type="ORF">FA13DRAFT_1725083</name>
</gene>
<dbReference type="Proteomes" id="UP000298030">
    <property type="component" value="Unassembled WGS sequence"/>
</dbReference>
<feature type="region of interest" description="Disordered" evidence="1">
    <location>
        <begin position="1"/>
        <end position="33"/>
    </location>
</feature>
<evidence type="ECO:0000313" key="3">
    <source>
        <dbReference type="Proteomes" id="UP000298030"/>
    </source>
</evidence>
<name>A0A4Y7TY76_COPMI</name>
<proteinExistence type="predicted"/>
<dbReference type="AlphaFoldDB" id="A0A4Y7TY76"/>
<evidence type="ECO:0000256" key="1">
    <source>
        <dbReference type="SAM" id="MobiDB-lite"/>
    </source>
</evidence>
<dbReference type="EMBL" id="QPFP01000002">
    <property type="protein sequence ID" value="TEB39123.1"/>
    <property type="molecule type" value="Genomic_DNA"/>
</dbReference>
<sequence>MEAVVDSVHDEQSPGDGEDDGRGRRGAAQRPELKFLEGNSREIKWAKYHVV</sequence>
<comment type="caution">
    <text evidence="2">The sequence shown here is derived from an EMBL/GenBank/DDBJ whole genome shotgun (WGS) entry which is preliminary data.</text>
</comment>